<organism evidence="2">
    <name type="scientific">marine sediment metagenome</name>
    <dbReference type="NCBI Taxonomy" id="412755"/>
    <lineage>
        <taxon>unclassified sequences</taxon>
        <taxon>metagenomes</taxon>
        <taxon>ecological metagenomes</taxon>
    </lineage>
</organism>
<accession>X1PJ69</accession>
<dbReference type="AlphaFoldDB" id="X1PJ69"/>
<feature type="non-terminal residue" evidence="2">
    <location>
        <position position="43"/>
    </location>
</feature>
<protein>
    <submittedName>
        <fullName evidence="2">Uncharacterized protein</fullName>
    </submittedName>
</protein>
<name>X1PJ69_9ZZZZ</name>
<sequence length="43" mass="5219">MLRLKRLILVRLNPHHVNYRNKLAHKHTDTETPKELKMKDENS</sequence>
<reference evidence="2" key="1">
    <citation type="journal article" date="2014" name="Front. Microbiol.">
        <title>High frequency of phylogenetically diverse reductive dehalogenase-homologous genes in deep subseafloor sedimentary metagenomes.</title>
        <authorList>
            <person name="Kawai M."/>
            <person name="Futagami T."/>
            <person name="Toyoda A."/>
            <person name="Takaki Y."/>
            <person name="Nishi S."/>
            <person name="Hori S."/>
            <person name="Arai W."/>
            <person name="Tsubouchi T."/>
            <person name="Morono Y."/>
            <person name="Uchiyama I."/>
            <person name="Ito T."/>
            <person name="Fujiyama A."/>
            <person name="Inagaki F."/>
            <person name="Takami H."/>
        </authorList>
    </citation>
    <scope>NUCLEOTIDE SEQUENCE</scope>
    <source>
        <strain evidence="2">Expedition CK06-06</strain>
    </source>
</reference>
<gene>
    <name evidence="2" type="ORF">S06H3_61846</name>
</gene>
<feature type="compositionally biased region" description="Basic and acidic residues" evidence="1">
    <location>
        <begin position="26"/>
        <end position="43"/>
    </location>
</feature>
<proteinExistence type="predicted"/>
<comment type="caution">
    <text evidence="2">The sequence shown here is derived from an EMBL/GenBank/DDBJ whole genome shotgun (WGS) entry which is preliminary data.</text>
</comment>
<evidence type="ECO:0000313" key="2">
    <source>
        <dbReference type="EMBL" id="GAI55888.1"/>
    </source>
</evidence>
<evidence type="ECO:0000256" key="1">
    <source>
        <dbReference type="SAM" id="MobiDB-lite"/>
    </source>
</evidence>
<feature type="region of interest" description="Disordered" evidence="1">
    <location>
        <begin position="21"/>
        <end position="43"/>
    </location>
</feature>
<dbReference type="EMBL" id="BARV01040634">
    <property type="protein sequence ID" value="GAI55888.1"/>
    <property type="molecule type" value="Genomic_DNA"/>
</dbReference>